<sequence>MRAYPRSCVDNENKDRRRGRFFDGRVVLDGGVLGEKLGGEILIGDGCVVGREMVASEADRADPDLGGVIDGGKRVEDEATSAAAEGGVTEDGHGREWLDRSVDDWVIW</sequence>
<evidence type="ECO:0000313" key="1">
    <source>
        <dbReference type="EMBL" id="RXI06407.1"/>
    </source>
</evidence>
<gene>
    <name evidence="1" type="ORF">DVH24_018449</name>
</gene>
<name>A0A498KG93_MALDO</name>
<organism evidence="1 2">
    <name type="scientific">Malus domestica</name>
    <name type="common">Apple</name>
    <name type="synonym">Pyrus malus</name>
    <dbReference type="NCBI Taxonomy" id="3750"/>
    <lineage>
        <taxon>Eukaryota</taxon>
        <taxon>Viridiplantae</taxon>
        <taxon>Streptophyta</taxon>
        <taxon>Embryophyta</taxon>
        <taxon>Tracheophyta</taxon>
        <taxon>Spermatophyta</taxon>
        <taxon>Magnoliopsida</taxon>
        <taxon>eudicotyledons</taxon>
        <taxon>Gunneridae</taxon>
        <taxon>Pentapetalae</taxon>
        <taxon>rosids</taxon>
        <taxon>fabids</taxon>
        <taxon>Rosales</taxon>
        <taxon>Rosaceae</taxon>
        <taxon>Amygdaloideae</taxon>
        <taxon>Maleae</taxon>
        <taxon>Malus</taxon>
    </lineage>
</organism>
<dbReference type="Proteomes" id="UP000290289">
    <property type="component" value="Chromosome 2"/>
</dbReference>
<reference evidence="1 2" key="1">
    <citation type="submission" date="2018-10" db="EMBL/GenBank/DDBJ databases">
        <title>A high-quality apple genome assembly.</title>
        <authorList>
            <person name="Hu J."/>
        </authorList>
    </citation>
    <scope>NUCLEOTIDE SEQUENCE [LARGE SCALE GENOMIC DNA]</scope>
    <source>
        <strain evidence="2">cv. HFTH1</strain>
        <tissue evidence="1">Young leaf</tissue>
    </source>
</reference>
<accession>A0A498KG93</accession>
<evidence type="ECO:0000313" key="2">
    <source>
        <dbReference type="Proteomes" id="UP000290289"/>
    </source>
</evidence>
<comment type="caution">
    <text evidence="1">The sequence shown here is derived from an EMBL/GenBank/DDBJ whole genome shotgun (WGS) entry which is preliminary data.</text>
</comment>
<proteinExistence type="predicted"/>
<protein>
    <submittedName>
        <fullName evidence="1">Uncharacterized protein</fullName>
    </submittedName>
</protein>
<dbReference type="EMBL" id="RDQH01000328">
    <property type="protein sequence ID" value="RXI06407.1"/>
    <property type="molecule type" value="Genomic_DNA"/>
</dbReference>
<dbReference type="AlphaFoldDB" id="A0A498KG93"/>
<keyword evidence="2" id="KW-1185">Reference proteome</keyword>